<dbReference type="HOGENOM" id="CLU_014312_3_2_11"/>
<evidence type="ECO:0000256" key="11">
    <source>
        <dbReference type="ARBA" id="ARBA00030386"/>
    </source>
</evidence>
<dbReference type="EMBL" id="CP001631">
    <property type="protein sequence ID" value="ACU53898.1"/>
    <property type="molecule type" value="Genomic_DNA"/>
</dbReference>
<evidence type="ECO:0000256" key="4">
    <source>
        <dbReference type="ARBA" id="ARBA00012173"/>
    </source>
</evidence>
<dbReference type="Pfam" id="PF00890">
    <property type="entry name" value="FAD_binding_2"/>
    <property type="match status" value="1"/>
</dbReference>
<evidence type="ECO:0000313" key="14">
    <source>
        <dbReference type="EMBL" id="ACU53898.1"/>
    </source>
</evidence>
<comment type="function">
    <text evidence="10">Catalyzes the oxidation of L-aspartate to iminoaspartate, the first step in the de novo biosynthesis of NAD(+).</text>
</comment>
<evidence type="ECO:0000256" key="6">
    <source>
        <dbReference type="ARBA" id="ARBA00022630"/>
    </source>
</evidence>
<dbReference type="Gene3D" id="3.90.700.10">
    <property type="entry name" value="Succinate dehydrogenase/fumarate reductase flavoprotein, catalytic domain"/>
    <property type="match status" value="1"/>
</dbReference>
<dbReference type="eggNOG" id="COG0029">
    <property type="taxonomic scope" value="Bacteria"/>
</dbReference>
<evidence type="ECO:0000256" key="3">
    <source>
        <dbReference type="ARBA" id="ARBA00008562"/>
    </source>
</evidence>
<dbReference type="GO" id="GO:0034628">
    <property type="term" value="P:'de novo' NAD+ biosynthetic process from L-aspartate"/>
    <property type="evidence" value="ECO:0007669"/>
    <property type="project" value="TreeGrafter"/>
</dbReference>
<reference evidence="14 15" key="1">
    <citation type="journal article" date="2009" name="Stand. Genomic Sci.">
        <title>Complete genome sequence of Acidimicrobium ferrooxidans type strain (ICP).</title>
        <authorList>
            <person name="Clum A."/>
            <person name="Nolan M."/>
            <person name="Lang E."/>
            <person name="Glavina Del Rio T."/>
            <person name="Tice H."/>
            <person name="Copeland A."/>
            <person name="Cheng J.F."/>
            <person name="Lucas S."/>
            <person name="Chen F."/>
            <person name="Bruce D."/>
            <person name="Goodwin L."/>
            <person name="Pitluck S."/>
            <person name="Ivanova N."/>
            <person name="Mavrommatis K."/>
            <person name="Mikhailova N."/>
            <person name="Pati A."/>
            <person name="Chen A."/>
            <person name="Palaniappan K."/>
            <person name="Goker M."/>
            <person name="Spring S."/>
            <person name="Land M."/>
            <person name="Hauser L."/>
            <person name="Chang Y.J."/>
            <person name="Jeffries C.C."/>
            <person name="Chain P."/>
            <person name="Bristow J."/>
            <person name="Eisen J.A."/>
            <person name="Markowitz V."/>
            <person name="Hugenholtz P."/>
            <person name="Kyrpides N.C."/>
            <person name="Klenk H.P."/>
            <person name="Lapidus A."/>
        </authorList>
    </citation>
    <scope>NUCLEOTIDE SEQUENCE [LARGE SCALE GENOMIC DNA]</scope>
    <source>
        <strain evidence="15">DSM 10331 / JCM 15462 / NBRC 103882 / ICP</strain>
    </source>
</reference>
<evidence type="ECO:0000259" key="13">
    <source>
        <dbReference type="Pfam" id="PF00890"/>
    </source>
</evidence>
<dbReference type="InterPro" id="IPR003953">
    <property type="entry name" value="FAD-dep_OxRdtase_2_FAD-bd"/>
</dbReference>
<keyword evidence="9 14" id="KW-0560">Oxidoreductase</keyword>
<sequence length="491" mass="50333">MSSFDVVIIGDGLAAASVALSVAPTLRVAIVAPRGAATSSDWAKGGIAAPVDGPDIGDHLADTIDAGAHLVDERAAKSILADGPSAIRWLGDQGVAFAPDYGLEAGHRRARIRHAAGDATGAAVMAALRPRLGSITRLDGTLVELITLDGRVVGAWVRTADGRLDAIAARRVVLATGGAGALFDAFTCPPTNLGTGIAAAAWAGARVVDLEFVQFHPTAIGGPRAPFALATEALRGAGALLVDADGTSLVDDLPARELTTRDQLALHLSVHATPAFLDARPIGPSLVDRFPSFVAAARTLGLDPLRELVPVRPAAHYTMGGIATDELGATSLPGLFAVGECAVTGLHGANRLASNSLLEAVVMGRRVGEAITEGDLPRPTPLPTALPRPVRRPALPLARLRALAALALGPLRDGDTLAAAYRTIKTAGLTGESSGDPSEAGATWLVGAMLAGAAARRGSVGAHARRDAIDEDPHYQLAVDADHRVTRELRP</sequence>
<dbReference type="InterPro" id="IPR036188">
    <property type="entry name" value="FAD/NAD-bd_sf"/>
</dbReference>
<dbReference type="SUPFAM" id="SSF56425">
    <property type="entry name" value="Succinate dehydrogenase/fumarate reductase flavoprotein, catalytic domain"/>
    <property type="match status" value="1"/>
</dbReference>
<dbReference type="InterPro" id="IPR005288">
    <property type="entry name" value="NadB"/>
</dbReference>
<dbReference type="AlphaFoldDB" id="C7LYU0"/>
<comment type="catalytic activity">
    <reaction evidence="12">
        <text>L-aspartate + O2 = iminosuccinate + H2O2</text>
        <dbReference type="Rhea" id="RHEA:25876"/>
        <dbReference type="ChEBI" id="CHEBI:15379"/>
        <dbReference type="ChEBI" id="CHEBI:16240"/>
        <dbReference type="ChEBI" id="CHEBI:29991"/>
        <dbReference type="ChEBI" id="CHEBI:77875"/>
        <dbReference type="EC" id="1.4.3.16"/>
    </reaction>
    <physiologicalReaction direction="left-to-right" evidence="12">
        <dbReference type="Rhea" id="RHEA:25877"/>
    </physiologicalReaction>
</comment>
<comment type="similarity">
    <text evidence="3">Belongs to the FAD-dependent oxidoreductase 2 family. NadB subfamily.</text>
</comment>
<dbReference type="EC" id="1.4.3.16" evidence="4"/>
<comment type="cofactor">
    <cofactor evidence="1">
        <name>FAD</name>
        <dbReference type="ChEBI" id="CHEBI:57692"/>
    </cofactor>
</comment>
<dbReference type="PANTHER" id="PTHR42716:SF2">
    <property type="entry name" value="L-ASPARTATE OXIDASE, CHLOROPLASTIC"/>
    <property type="match status" value="1"/>
</dbReference>
<keyword evidence="7" id="KW-0662">Pyridine nucleotide biosynthesis</keyword>
<dbReference type="PANTHER" id="PTHR42716">
    <property type="entry name" value="L-ASPARTATE OXIDASE"/>
    <property type="match status" value="1"/>
</dbReference>
<comment type="pathway">
    <text evidence="2">Cofactor biosynthesis; NAD(+) biosynthesis; iminoaspartate from L-aspartate (oxidase route): step 1/1.</text>
</comment>
<organism evidence="14 15">
    <name type="scientific">Acidimicrobium ferrooxidans (strain DSM 10331 / JCM 15462 / NBRC 103882 / ICP)</name>
    <dbReference type="NCBI Taxonomy" id="525909"/>
    <lineage>
        <taxon>Bacteria</taxon>
        <taxon>Bacillati</taxon>
        <taxon>Actinomycetota</taxon>
        <taxon>Acidimicrobiia</taxon>
        <taxon>Acidimicrobiales</taxon>
        <taxon>Acidimicrobiaceae</taxon>
        <taxon>Acidimicrobium</taxon>
    </lineage>
</organism>
<evidence type="ECO:0000256" key="5">
    <source>
        <dbReference type="ARBA" id="ARBA00021901"/>
    </source>
</evidence>
<dbReference type="PRINTS" id="PR00368">
    <property type="entry name" value="FADPNR"/>
</dbReference>
<evidence type="ECO:0000256" key="9">
    <source>
        <dbReference type="ARBA" id="ARBA00023002"/>
    </source>
</evidence>
<dbReference type="KEGG" id="afo:Afer_0959"/>
<evidence type="ECO:0000256" key="2">
    <source>
        <dbReference type="ARBA" id="ARBA00004950"/>
    </source>
</evidence>
<evidence type="ECO:0000256" key="8">
    <source>
        <dbReference type="ARBA" id="ARBA00022827"/>
    </source>
</evidence>
<evidence type="ECO:0000256" key="1">
    <source>
        <dbReference type="ARBA" id="ARBA00001974"/>
    </source>
</evidence>
<dbReference type="GO" id="GO:0033765">
    <property type="term" value="F:steroid dehydrogenase activity, acting on the CH-CH group of donors"/>
    <property type="evidence" value="ECO:0007669"/>
    <property type="project" value="UniProtKB-ARBA"/>
</dbReference>
<accession>C7LYU0</accession>
<evidence type="ECO:0000313" key="15">
    <source>
        <dbReference type="Proteomes" id="UP000000771"/>
    </source>
</evidence>
<evidence type="ECO:0000256" key="7">
    <source>
        <dbReference type="ARBA" id="ARBA00022642"/>
    </source>
</evidence>
<dbReference type="Gene3D" id="3.50.50.60">
    <property type="entry name" value="FAD/NAD(P)-binding domain"/>
    <property type="match status" value="1"/>
</dbReference>
<keyword evidence="6" id="KW-0285">Flavoprotein</keyword>
<dbReference type="UniPathway" id="UPA00253">
    <property type="reaction ID" value="UER00326"/>
</dbReference>
<dbReference type="GO" id="GO:0008734">
    <property type="term" value="F:L-aspartate oxidase activity"/>
    <property type="evidence" value="ECO:0007669"/>
    <property type="project" value="UniProtKB-EC"/>
</dbReference>
<keyword evidence="8" id="KW-0274">FAD</keyword>
<name>C7LYU0_ACIFD</name>
<dbReference type="Proteomes" id="UP000000771">
    <property type="component" value="Chromosome"/>
</dbReference>
<dbReference type="InterPro" id="IPR027477">
    <property type="entry name" value="Succ_DH/fumarate_Rdtase_cat_sf"/>
</dbReference>
<evidence type="ECO:0000256" key="12">
    <source>
        <dbReference type="ARBA" id="ARBA00048305"/>
    </source>
</evidence>
<keyword evidence="15" id="KW-1185">Reference proteome</keyword>
<evidence type="ECO:0000256" key="10">
    <source>
        <dbReference type="ARBA" id="ARBA00029426"/>
    </source>
</evidence>
<dbReference type="Gene3D" id="1.20.58.100">
    <property type="entry name" value="Fumarate reductase/succinate dehydrogenase flavoprotein-like, C-terminal domain"/>
    <property type="match status" value="1"/>
</dbReference>
<proteinExistence type="inferred from homology"/>
<dbReference type="SUPFAM" id="SSF51905">
    <property type="entry name" value="FAD/NAD(P)-binding domain"/>
    <property type="match status" value="1"/>
</dbReference>
<gene>
    <name evidence="14" type="ordered locus">Afer_0959</name>
</gene>
<feature type="domain" description="FAD-dependent oxidoreductase 2 FAD-binding" evidence="13">
    <location>
        <begin position="5"/>
        <end position="357"/>
    </location>
</feature>
<dbReference type="STRING" id="525909.Afer_0959"/>
<protein>
    <recommendedName>
        <fullName evidence="5">L-aspartate oxidase</fullName>
        <ecNumber evidence="4">1.4.3.16</ecNumber>
    </recommendedName>
    <alternativeName>
        <fullName evidence="11">Quinolinate synthase B</fullName>
    </alternativeName>
</protein>